<dbReference type="InterPro" id="IPR017927">
    <property type="entry name" value="FAD-bd_FR_type"/>
</dbReference>
<dbReference type="Proteomes" id="UP000321389">
    <property type="component" value="Chromosome"/>
</dbReference>
<evidence type="ECO:0000256" key="26">
    <source>
        <dbReference type="ARBA" id="ARBA00048891"/>
    </source>
</evidence>
<reference evidence="29" key="1">
    <citation type="submission" date="2020-04" db="EMBL/GenBank/DDBJ databases">
        <title>Nitratireductor sp. nov. isolated from mangrove soil.</title>
        <authorList>
            <person name="Ye Y."/>
        </authorList>
    </citation>
    <scope>NUCLEOTIDE SEQUENCE</scope>
    <source>
        <strain evidence="29">SY7</strain>
    </source>
</reference>
<evidence type="ECO:0000256" key="16">
    <source>
        <dbReference type="ARBA" id="ARBA00023004"/>
    </source>
</evidence>
<evidence type="ECO:0000256" key="17">
    <source>
        <dbReference type="ARBA" id="ARBA00023014"/>
    </source>
</evidence>
<dbReference type="InterPro" id="IPR001433">
    <property type="entry name" value="OxRdtase_FAD/NAD-bd"/>
</dbReference>
<keyword evidence="30" id="KW-1185">Reference proteome</keyword>
<evidence type="ECO:0000256" key="9">
    <source>
        <dbReference type="ARBA" id="ARBA00022475"/>
    </source>
</evidence>
<evidence type="ECO:0000256" key="25">
    <source>
        <dbReference type="ARBA" id="ARBA00030787"/>
    </source>
</evidence>
<evidence type="ECO:0000259" key="28">
    <source>
        <dbReference type="PROSITE" id="PS51384"/>
    </source>
</evidence>
<comment type="cofactor">
    <cofactor evidence="1">
        <name>FAD</name>
        <dbReference type="ChEBI" id="CHEBI:57692"/>
    </cofactor>
</comment>
<dbReference type="InterPro" id="IPR010205">
    <property type="entry name" value="NqrF"/>
</dbReference>
<dbReference type="PROSITE" id="PS51384">
    <property type="entry name" value="FAD_FR"/>
    <property type="match status" value="1"/>
</dbReference>
<gene>
    <name evidence="29" type="ORF">FQ775_14825</name>
</gene>
<dbReference type="GO" id="GO:0051537">
    <property type="term" value="F:2 iron, 2 sulfur cluster binding"/>
    <property type="evidence" value="ECO:0007669"/>
    <property type="project" value="UniProtKB-KW"/>
</dbReference>
<keyword evidence="21" id="KW-0830">Ubiquinone</keyword>
<dbReference type="GO" id="GO:0006814">
    <property type="term" value="P:sodium ion transport"/>
    <property type="evidence" value="ECO:0007669"/>
    <property type="project" value="UniProtKB-KW"/>
</dbReference>
<dbReference type="InterPro" id="IPR039261">
    <property type="entry name" value="FNR_nucleotide-bd"/>
</dbReference>
<keyword evidence="13" id="KW-0479">Metal-binding</keyword>
<dbReference type="CDD" id="cd06188">
    <property type="entry name" value="NADH_quinone_reductase"/>
    <property type="match status" value="1"/>
</dbReference>
<dbReference type="SUPFAM" id="SSF63380">
    <property type="entry name" value="Riboflavin synthase domain-like"/>
    <property type="match status" value="1"/>
</dbReference>
<keyword evidence="17" id="KW-0411">Iron-sulfur</keyword>
<evidence type="ECO:0000256" key="18">
    <source>
        <dbReference type="ARBA" id="ARBA00023027"/>
    </source>
</evidence>
<evidence type="ECO:0000256" key="13">
    <source>
        <dbReference type="ARBA" id="ARBA00022723"/>
    </source>
</evidence>
<evidence type="ECO:0000256" key="23">
    <source>
        <dbReference type="ARBA" id="ARBA00023201"/>
    </source>
</evidence>
<dbReference type="PANTHER" id="PTHR43644:SF1">
    <property type="entry name" value="NAD(P)H-FLAVIN REDUCTASE"/>
    <property type="match status" value="1"/>
</dbReference>
<evidence type="ECO:0000256" key="3">
    <source>
        <dbReference type="ARBA" id="ARBA00004533"/>
    </source>
</evidence>
<evidence type="ECO:0000313" key="30">
    <source>
        <dbReference type="Proteomes" id="UP000321389"/>
    </source>
</evidence>
<sequence>MTEMVLGSALFVAIVLALSAAVLAARALLMPGGTAAITVNDRQELAAKLGEKLLGALNDGGIAVPSACGGAGTCGQCRVTVTEGGGEVLPNEKALFTRKQIAQGNRLACQVTVRGDVGVRVPDAVLNAREWRCTVVSSRTLAPLIRELALELPAGDALEFRPGSFVQVTAPAYRLSFADYDIAPEHRAAWERQGLGNLTSSSAERVSRAYSIANTPEHGDRRIMLLIRLALPPPDKPGVPPGVVSSWLFGLREGDRIDVSGPFGEFAAKNTDREMVFIGGGVGMAPLRAIITDQLQRVATKRKISFWYGARGKVDLFYGDEFTRLQAEHDNFTWTVALSDPAPNEQWSGETGFIHDVVLRRLVRDHPAPEACEYYLCGPPLMIKAVLAMLDDAGVDADCIFNDDFGS</sequence>
<feature type="domain" description="FAD-binding FR-type" evidence="28">
    <location>
        <begin position="128"/>
        <end position="269"/>
    </location>
</feature>
<keyword evidence="23" id="KW-0739">Sodium transport</keyword>
<evidence type="ECO:0000313" key="29">
    <source>
        <dbReference type="EMBL" id="QDZ01548.1"/>
    </source>
</evidence>
<dbReference type="GO" id="GO:0016655">
    <property type="term" value="F:oxidoreductase activity, acting on NAD(P)H, quinone or similar compound as acceptor"/>
    <property type="evidence" value="ECO:0007669"/>
    <property type="project" value="InterPro"/>
</dbReference>
<dbReference type="InterPro" id="IPR017938">
    <property type="entry name" value="Riboflavin_synthase-like_b-brl"/>
</dbReference>
<comment type="subcellular location">
    <subcellularLocation>
        <location evidence="3">Cell inner membrane</location>
    </subcellularLocation>
</comment>
<dbReference type="PANTHER" id="PTHR43644">
    <property type="entry name" value="NA(+)-TRANSLOCATING NADH-QUINONE REDUCTASE SUBUNIT"/>
    <property type="match status" value="1"/>
</dbReference>
<accession>A0A5B8L201</accession>
<organism evidence="29 30">
    <name type="scientific">Nitratireductor mangrovi</name>
    <dbReference type="NCBI Taxonomy" id="2599600"/>
    <lineage>
        <taxon>Bacteria</taxon>
        <taxon>Pseudomonadati</taxon>
        <taxon>Pseudomonadota</taxon>
        <taxon>Alphaproteobacteria</taxon>
        <taxon>Hyphomicrobiales</taxon>
        <taxon>Phyllobacteriaceae</taxon>
        <taxon>Nitratireductor</taxon>
    </lineage>
</organism>
<evidence type="ECO:0000256" key="15">
    <source>
        <dbReference type="ARBA" id="ARBA00022967"/>
    </source>
</evidence>
<keyword evidence="14" id="KW-0274">FAD</keyword>
<dbReference type="PROSITE" id="PS51085">
    <property type="entry name" value="2FE2S_FER_2"/>
    <property type="match status" value="1"/>
</dbReference>
<dbReference type="EC" id="7.2.1.1" evidence="6"/>
<comment type="similarity">
    <text evidence="4">Belongs to the NqrF family.</text>
</comment>
<proteinExistence type="inferred from homology"/>
<keyword evidence="18" id="KW-0520">NAD</keyword>
<dbReference type="GO" id="GO:0005886">
    <property type="term" value="C:plasma membrane"/>
    <property type="evidence" value="ECO:0007669"/>
    <property type="project" value="UniProtKB-SubCell"/>
</dbReference>
<protein>
    <recommendedName>
        <fullName evidence="7">Na(+)-translocating NADH-quinone reductase subunit F</fullName>
        <ecNumber evidence="6">7.2.1.1</ecNumber>
    </recommendedName>
    <alternativeName>
        <fullName evidence="25">NQR complex subunit F</fullName>
    </alternativeName>
    <alternativeName>
        <fullName evidence="24">NQR-1 subunit F</fullName>
    </alternativeName>
</protein>
<keyword evidence="10" id="KW-0997">Cell inner membrane</keyword>
<evidence type="ECO:0000256" key="21">
    <source>
        <dbReference type="ARBA" id="ARBA00023075"/>
    </source>
</evidence>
<dbReference type="EMBL" id="CP042301">
    <property type="protein sequence ID" value="QDZ01548.1"/>
    <property type="molecule type" value="Genomic_DNA"/>
</dbReference>
<evidence type="ECO:0000256" key="22">
    <source>
        <dbReference type="ARBA" id="ARBA00023136"/>
    </source>
</evidence>
<dbReference type="PRINTS" id="PR00371">
    <property type="entry name" value="FPNCR"/>
</dbReference>
<comment type="catalytic activity">
    <reaction evidence="26">
        <text>a ubiquinone + n Na(+)(in) + NADH + H(+) = a ubiquinol + n Na(+)(out) + NAD(+)</text>
        <dbReference type="Rhea" id="RHEA:47748"/>
        <dbReference type="Rhea" id="RHEA-COMP:9565"/>
        <dbReference type="Rhea" id="RHEA-COMP:9566"/>
        <dbReference type="ChEBI" id="CHEBI:15378"/>
        <dbReference type="ChEBI" id="CHEBI:16389"/>
        <dbReference type="ChEBI" id="CHEBI:17976"/>
        <dbReference type="ChEBI" id="CHEBI:29101"/>
        <dbReference type="ChEBI" id="CHEBI:57540"/>
        <dbReference type="ChEBI" id="CHEBI:57945"/>
        <dbReference type="EC" id="7.2.1.1"/>
    </reaction>
</comment>
<dbReference type="Gene3D" id="3.40.50.80">
    <property type="entry name" value="Nucleotide-binding domain of ferredoxin-NADP reductase (FNR) module"/>
    <property type="match status" value="1"/>
</dbReference>
<dbReference type="CDD" id="cd00207">
    <property type="entry name" value="fer2"/>
    <property type="match status" value="1"/>
</dbReference>
<keyword evidence="11" id="KW-0285">Flavoprotein</keyword>
<evidence type="ECO:0000256" key="6">
    <source>
        <dbReference type="ARBA" id="ARBA00013099"/>
    </source>
</evidence>
<evidence type="ECO:0000256" key="20">
    <source>
        <dbReference type="ARBA" id="ARBA00023065"/>
    </source>
</evidence>
<dbReference type="Pfam" id="PF00175">
    <property type="entry name" value="NAD_binding_1"/>
    <property type="match status" value="1"/>
</dbReference>
<evidence type="ECO:0000256" key="5">
    <source>
        <dbReference type="ARBA" id="ARBA00011309"/>
    </source>
</evidence>
<dbReference type="InterPro" id="IPR012675">
    <property type="entry name" value="Beta-grasp_dom_sf"/>
</dbReference>
<dbReference type="FunFam" id="3.40.50.80:FF:000014">
    <property type="entry name" value="Na(+)-translocating NADH-quinone reductase subunit F"/>
    <property type="match status" value="1"/>
</dbReference>
<evidence type="ECO:0000256" key="14">
    <source>
        <dbReference type="ARBA" id="ARBA00022827"/>
    </source>
</evidence>
<feature type="domain" description="2Fe-2S ferredoxin-type" evidence="27">
    <location>
        <begin position="35"/>
        <end position="125"/>
    </location>
</feature>
<dbReference type="AlphaFoldDB" id="A0A5B8L201"/>
<dbReference type="InterPro" id="IPR001041">
    <property type="entry name" value="2Fe-2S_ferredoxin-type"/>
</dbReference>
<dbReference type="NCBIfam" id="TIGR01941">
    <property type="entry name" value="nqrF"/>
    <property type="match status" value="1"/>
</dbReference>
<keyword evidence="20" id="KW-0406">Ion transport</keyword>
<evidence type="ECO:0000256" key="11">
    <source>
        <dbReference type="ARBA" id="ARBA00022630"/>
    </source>
</evidence>
<dbReference type="Gene3D" id="3.10.20.30">
    <property type="match status" value="1"/>
</dbReference>
<dbReference type="InterPro" id="IPR036010">
    <property type="entry name" value="2Fe-2S_ferredoxin-like_sf"/>
</dbReference>
<comment type="function">
    <text evidence="2">NQR complex catalyzes the reduction of ubiquinone-1 to ubiquinol by two successive reactions, coupled with the transport of Na(+) ions from the cytoplasm to the periplasm. The first step is catalyzed by NqrF, which accepts electrons from NADH and reduces ubiquinone-1 to ubisemiquinone by a one-electron transfer pathway.</text>
</comment>
<dbReference type="Pfam" id="PF00970">
    <property type="entry name" value="FAD_binding_6"/>
    <property type="match status" value="1"/>
</dbReference>
<keyword evidence="9" id="KW-1003">Cell membrane</keyword>
<keyword evidence="8" id="KW-0813">Transport</keyword>
<keyword evidence="22" id="KW-0472">Membrane</keyword>
<name>A0A5B8L201_9HYPH</name>
<evidence type="ECO:0000256" key="7">
    <source>
        <dbReference type="ARBA" id="ARBA00019729"/>
    </source>
</evidence>
<dbReference type="KEGG" id="niy:FQ775_14825"/>
<dbReference type="GO" id="GO:0046872">
    <property type="term" value="F:metal ion binding"/>
    <property type="evidence" value="ECO:0007669"/>
    <property type="project" value="UniProtKB-KW"/>
</dbReference>
<dbReference type="SUPFAM" id="SSF52343">
    <property type="entry name" value="Ferredoxin reductase-like, C-terminal NADP-linked domain"/>
    <property type="match status" value="1"/>
</dbReference>
<evidence type="ECO:0000259" key="27">
    <source>
        <dbReference type="PROSITE" id="PS51085"/>
    </source>
</evidence>
<dbReference type="InterPro" id="IPR001709">
    <property type="entry name" value="Flavoprot_Pyr_Nucl_cyt_Rdtase"/>
</dbReference>
<evidence type="ECO:0000256" key="8">
    <source>
        <dbReference type="ARBA" id="ARBA00022448"/>
    </source>
</evidence>
<dbReference type="SUPFAM" id="SSF54292">
    <property type="entry name" value="2Fe-2S ferredoxin-like"/>
    <property type="match status" value="1"/>
</dbReference>
<evidence type="ECO:0000256" key="12">
    <source>
        <dbReference type="ARBA" id="ARBA00022714"/>
    </source>
</evidence>
<evidence type="ECO:0000256" key="2">
    <source>
        <dbReference type="ARBA" id="ARBA00002972"/>
    </source>
</evidence>
<keyword evidence="12" id="KW-0001">2Fe-2S</keyword>
<evidence type="ECO:0000256" key="19">
    <source>
        <dbReference type="ARBA" id="ARBA00023053"/>
    </source>
</evidence>
<keyword evidence="16" id="KW-0408">Iron</keyword>
<comment type="subunit">
    <text evidence="5">Composed of six subunits; NqrA, NqrB, NqrC, NqrD, NqrE and NqrF.</text>
</comment>
<keyword evidence="19" id="KW-0915">Sodium</keyword>
<evidence type="ECO:0000256" key="24">
    <source>
        <dbReference type="ARBA" id="ARBA00030032"/>
    </source>
</evidence>
<dbReference type="Pfam" id="PF00111">
    <property type="entry name" value="Fer2"/>
    <property type="match status" value="1"/>
</dbReference>
<keyword evidence="15" id="KW-1278">Translocase</keyword>
<dbReference type="OrthoDB" id="9806195at2"/>
<dbReference type="RefSeq" id="WP_146300191.1">
    <property type="nucleotide sequence ID" value="NZ_CP042301.2"/>
</dbReference>
<dbReference type="InterPro" id="IPR008333">
    <property type="entry name" value="Cbr1-like_FAD-bd_dom"/>
</dbReference>
<dbReference type="Gene3D" id="2.40.30.10">
    <property type="entry name" value="Translation factors"/>
    <property type="match status" value="1"/>
</dbReference>
<evidence type="ECO:0000256" key="4">
    <source>
        <dbReference type="ARBA" id="ARBA00005570"/>
    </source>
</evidence>
<evidence type="ECO:0000256" key="1">
    <source>
        <dbReference type="ARBA" id="ARBA00001974"/>
    </source>
</evidence>
<evidence type="ECO:0000256" key="10">
    <source>
        <dbReference type="ARBA" id="ARBA00022519"/>
    </source>
</evidence>